<evidence type="ECO:0000313" key="3">
    <source>
        <dbReference type="Proteomes" id="UP000692954"/>
    </source>
</evidence>
<organism evidence="2 3">
    <name type="scientific">Paramecium sonneborni</name>
    <dbReference type="NCBI Taxonomy" id="65129"/>
    <lineage>
        <taxon>Eukaryota</taxon>
        <taxon>Sar</taxon>
        <taxon>Alveolata</taxon>
        <taxon>Ciliophora</taxon>
        <taxon>Intramacronucleata</taxon>
        <taxon>Oligohymenophorea</taxon>
        <taxon>Peniculida</taxon>
        <taxon>Parameciidae</taxon>
        <taxon>Paramecium</taxon>
    </lineage>
</organism>
<proteinExistence type="predicted"/>
<evidence type="ECO:0000256" key="1">
    <source>
        <dbReference type="SAM" id="Phobius"/>
    </source>
</evidence>
<evidence type="ECO:0000313" key="2">
    <source>
        <dbReference type="EMBL" id="CAD8080306.1"/>
    </source>
</evidence>
<reference evidence="2" key="1">
    <citation type="submission" date="2021-01" db="EMBL/GenBank/DDBJ databases">
        <authorList>
            <consortium name="Genoscope - CEA"/>
            <person name="William W."/>
        </authorList>
    </citation>
    <scope>NUCLEOTIDE SEQUENCE</scope>
</reference>
<dbReference type="AlphaFoldDB" id="A0A8S1MSR9"/>
<keyword evidence="1" id="KW-0472">Membrane</keyword>
<feature type="transmembrane region" description="Helical" evidence="1">
    <location>
        <begin position="314"/>
        <end position="336"/>
    </location>
</feature>
<keyword evidence="1" id="KW-0812">Transmembrane</keyword>
<comment type="caution">
    <text evidence="2">The sequence shown here is derived from an EMBL/GenBank/DDBJ whole genome shotgun (WGS) entry which is preliminary data.</text>
</comment>
<dbReference type="EMBL" id="CAJJDN010000040">
    <property type="protein sequence ID" value="CAD8080306.1"/>
    <property type="molecule type" value="Genomic_DNA"/>
</dbReference>
<name>A0A8S1MSR9_9CILI</name>
<keyword evidence="3" id="KW-1185">Reference proteome</keyword>
<accession>A0A8S1MSR9</accession>
<dbReference type="Proteomes" id="UP000692954">
    <property type="component" value="Unassembled WGS sequence"/>
</dbReference>
<keyword evidence="1" id="KW-1133">Transmembrane helix</keyword>
<gene>
    <name evidence="2" type="ORF">PSON_ATCC_30995.1.T0400171</name>
</gene>
<sequence>MGRQSTNYQTLFIEQLNNGFFSGAQSIYSISDLYQYAIELDVSFQKNLDDCNIFQENVSDTLNLIQKSFCFCYGLSNQSAQQEQYYDKLILSNFLSQTASMQRLHYQIYYSATSEDQFYSIDPCQPIPKEWIPKERPWYLSHNQTSSYLQITDMYLEIDIGVCFTQTKSLFNKENNTIAILANDLTMDQFTLYDQILPVKFMVIDERGQILLNELYLKEQTEIYYFQNISKTGFNWQDFQTLLSFKNGRPYEDQCPINIDNTFCLFNKLEQKIKFISLSNIRNLRYTLVSEYDPDLYLDDMNMLLQEIENKKRLSIFIFLGVIGFSISLFFVSFLINTLILQKPLQNLLYYTNLLNKNTKVIKQKKMVFSDSNTIGRLNLAFSNLLNQQNQGREDNKELARLRFDMYSEYQKKQKEYKLNLRKYLAKANLLDLEFSKQQKTKDDKKTMIEQMKMKKMIFSSFQEINQR</sequence>
<dbReference type="OrthoDB" id="300648at2759"/>
<evidence type="ECO:0008006" key="4">
    <source>
        <dbReference type="Google" id="ProtNLM"/>
    </source>
</evidence>
<protein>
    <recommendedName>
        <fullName evidence="4">Transmembrane protein</fullName>
    </recommendedName>
</protein>